<evidence type="ECO:0000259" key="11">
    <source>
        <dbReference type="PROSITE" id="PS50835"/>
    </source>
</evidence>
<dbReference type="InterPro" id="IPR036179">
    <property type="entry name" value="Ig-like_dom_sf"/>
</dbReference>
<proteinExistence type="inferred from homology"/>
<keyword evidence="4" id="KW-0378">Hydrolase</keyword>
<gene>
    <name evidence="12" type="ORF">MMEN_LOCUS762</name>
</gene>
<feature type="domain" description="TIR" evidence="10">
    <location>
        <begin position="723"/>
        <end position="866"/>
    </location>
</feature>
<dbReference type="SUPFAM" id="SSF52200">
    <property type="entry name" value="Toll/Interleukin receptor TIR domain"/>
    <property type="match status" value="1"/>
</dbReference>
<dbReference type="EMBL" id="CAJRST010000001">
    <property type="protein sequence ID" value="CAG5858234.1"/>
    <property type="molecule type" value="Genomic_DNA"/>
</dbReference>
<reference evidence="12" key="1">
    <citation type="submission" date="2021-05" db="EMBL/GenBank/DDBJ databases">
        <authorList>
            <person name="Tigano A."/>
        </authorList>
    </citation>
    <scope>NUCLEOTIDE SEQUENCE</scope>
</reference>
<keyword evidence="13" id="KW-1185">Reference proteome</keyword>
<keyword evidence="7" id="KW-0325">Glycoprotein</keyword>
<protein>
    <submittedName>
        <fullName evidence="12">(Atlantic silverside) hypothetical protein</fullName>
    </submittedName>
</protein>
<dbReference type="PRINTS" id="PR01536">
    <property type="entry name" value="INTRLKN1R12F"/>
</dbReference>
<dbReference type="Gene3D" id="2.60.40.10">
    <property type="entry name" value="Immunoglobulins"/>
    <property type="match status" value="5"/>
</dbReference>
<evidence type="ECO:0000256" key="6">
    <source>
        <dbReference type="ARBA" id="ARBA00023157"/>
    </source>
</evidence>
<dbReference type="Pfam" id="PF00047">
    <property type="entry name" value="ig"/>
    <property type="match status" value="1"/>
</dbReference>
<dbReference type="AlphaFoldDB" id="A0A8S4ACX4"/>
<dbReference type="Pfam" id="PF01582">
    <property type="entry name" value="TIR"/>
    <property type="match status" value="1"/>
</dbReference>
<keyword evidence="9" id="KW-0472">Membrane</keyword>
<feature type="domain" description="Ig-like" evidence="11">
    <location>
        <begin position="195"/>
        <end position="263"/>
    </location>
</feature>
<dbReference type="Gene3D" id="3.40.50.10140">
    <property type="entry name" value="Toll/interleukin-1 receptor homology (TIR) domain"/>
    <property type="match status" value="1"/>
</dbReference>
<feature type="transmembrane region" description="Helical" evidence="9">
    <location>
        <begin position="677"/>
        <end position="699"/>
    </location>
</feature>
<evidence type="ECO:0000256" key="4">
    <source>
        <dbReference type="ARBA" id="ARBA00022801"/>
    </source>
</evidence>
<evidence type="ECO:0000256" key="9">
    <source>
        <dbReference type="SAM" id="Phobius"/>
    </source>
</evidence>
<feature type="domain" description="Ig-like" evidence="11">
    <location>
        <begin position="74"/>
        <end position="174"/>
    </location>
</feature>
<dbReference type="GO" id="GO:0016787">
    <property type="term" value="F:hydrolase activity"/>
    <property type="evidence" value="ECO:0007669"/>
    <property type="project" value="UniProtKB-KW"/>
</dbReference>
<dbReference type="PROSITE" id="PS50104">
    <property type="entry name" value="TIR"/>
    <property type="match status" value="1"/>
</dbReference>
<evidence type="ECO:0000256" key="3">
    <source>
        <dbReference type="ARBA" id="ARBA00022737"/>
    </source>
</evidence>
<dbReference type="InterPro" id="IPR015621">
    <property type="entry name" value="IL-1_rcpt_fam"/>
</dbReference>
<dbReference type="PANTHER" id="PTHR11890">
    <property type="entry name" value="INTERLEUKIN-1 RECEPTOR FAMILY MEMBER"/>
    <property type="match status" value="1"/>
</dbReference>
<dbReference type="InterPro" id="IPR013783">
    <property type="entry name" value="Ig-like_fold"/>
</dbReference>
<comment type="similarity">
    <text evidence="1">Belongs to the interleukin-1 receptor family.</text>
</comment>
<organism evidence="12 13">
    <name type="scientific">Menidia menidia</name>
    <name type="common">Atlantic silverside</name>
    <dbReference type="NCBI Taxonomy" id="238744"/>
    <lineage>
        <taxon>Eukaryota</taxon>
        <taxon>Metazoa</taxon>
        <taxon>Chordata</taxon>
        <taxon>Craniata</taxon>
        <taxon>Vertebrata</taxon>
        <taxon>Euteleostomi</taxon>
        <taxon>Actinopterygii</taxon>
        <taxon>Neopterygii</taxon>
        <taxon>Teleostei</taxon>
        <taxon>Neoteleostei</taxon>
        <taxon>Acanthomorphata</taxon>
        <taxon>Ovalentaria</taxon>
        <taxon>Atherinomorphae</taxon>
        <taxon>Atheriniformes</taxon>
        <taxon>Atherinopsidae</taxon>
        <taxon>Menidiinae</taxon>
        <taxon>Menidia</taxon>
    </lineage>
</organism>
<comment type="caution">
    <text evidence="12">The sequence shown here is derived from an EMBL/GenBank/DDBJ whole genome shotgun (WGS) entry which is preliminary data.</text>
</comment>
<dbReference type="InterPro" id="IPR000157">
    <property type="entry name" value="TIR_dom"/>
</dbReference>
<evidence type="ECO:0000256" key="8">
    <source>
        <dbReference type="ARBA" id="ARBA00023319"/>
    </source>
</evidence>
<evidence type="ECO:0000256" key="5">
    <source>
        <dbReference type="ARBA" id="ARBA00023027"/>
    </source>
</evidence>
<keyword evidence="3" id="KW-0677">Repeat</keyword>
<evidence type="ECO:0000256" key="1">
    <source>
        <dbReference type="ARBA" id="ARBA00009752"/>
    </source>
</evidence>
<evidence type="ECO:0000256" key="2">
    <source>
        <dbReference type="ARBA" id="ARBA00022729"/>
    </source>
</evidence>
<dbReference type="Proteomes" id="UP000677803">
    <property type="component" value="Unassembled WGS sequence"/>
</dbReference>
<evidence type="ECO:0000259" key="10">
    <source>
        <dbReference type="PROSITE" id="PS50104"/>
    </source>
</evidence>
<keyword evidence="8" id="KW-0393">Immunoglobulin domain</keyword>
<dbReference type="GO" id="GO:0004908">
    <property type="term" value="F:interleukin-1 receptor activity"/>
    <property type="evidence" value="ECO:0007669"/>
    <property type="project" value="InterPro"/>
</dbReference>
<accession>A0A8S4ACX4</accession>
<dbReference type="SUPFAM" id="SSF48726">
    <property type="entry name" value="Immunoglobulin"/>
    <property type="match status" value="3"/>
</dbReference>
<evidence type="ECO:0000313" key="13">
    <source>
        <dbReference type="Proteomes" id="UP000677803"/>
    </source>
</evidence>
<keyword evidence="9" id="KW-1133">Transmembrane helix</keyword>
<dbReference type="PROSITE" id="PS50835">
    <property type="entry name" value="IG_LIKE"/>
    <property type="match status" value="3"/>
</dbReference>
<dbReference type="InterPro" id="IPR035897">
    <property type="entry name" value="Toll_tir_struct_dom_sf"/>
</dbReference>
<dbReference type="InterPro" id="IPR007110">
    <property type="entry name" value="Ig-like_dom"/>
</dbReference>
<dbReference type="PRINTS" id="PR01537">
    <property type="entry name" value="INTRLKN1R1F"/>
</dbReference>
<keyword evidence="6" id="KW-1015">Disulfide bond</keyword>
<dbReference type="InterPro" id="IPR004074">
    <property type="entry name" value="IL-1_rcpt_I/II-typ"/>
</dbReference>
<evidence type="ECO:0000256" key="7">
    <source>
        <dbReference type="ARBA" id="ARBA00023180"/>
    </source>
</evidence>
<sequence length="877" mass="98063">MYRSFLTHGFEAGPLPDASVGGINEVPDEGGVLVGGQRSEEQLKGLPHAALHRVSTERRLLGDGREVQLDHRQPRAHSLRTKLIFAKEGEMVALNCPQYKEGHSQVVWTGHTGHTGQLMNLTDTVSAPAGQSHREVLITGGSLIILRASVIHQGNYSCSLGNASRKTWFRLTVSTTQFKENKGRGEYPATCYSQESCTLYCPEVNVPRVNSSILSSAGTTWHKKGQKSPAESRFMNVEEKDSGVYFCVRSYLHSGKIYNTTYTVILDVKPKIQTGQSVISSPKQNDVFFVDLGSTVVIGCKAVLYSSFDDVFWQSGASPIGTDNRLPVYYNYSRIKQDDKTEMTASLVFKKVSKEDLAKNYTCKLESHHQLPTFSTITLTQRGVCPSNVEAGEIVVLRCSQRLHNGTLWRMDTNQGRYVFNRTSEAEQKKMGVLLHGSCLVIPRASVDHQGNYTCDGLSKADSKTWILSVYTAQSKDMFTYPHNCTIQHSCQLHCPEVNIPDKDTPNITEKRFTWTKDGKPSQSYFESCEEKNSGVYTCTRQFLYNGQIYNRTFRVPLEVKPEDPSTFSTIGSPKDGEVFQVEVGKTAVIDCDITTKSCPESPFWLIGNSPIKTDVSNRVFYNFTCNKDTGKARASLVFREVLEEHLSKNFTCKFQSFDQPPIFVTVFLTRKALRSYISLLKCTVSIVVVMAVTATIYVKFKMDISLFFRDSLGCQRYTSDGKSYDAYLMCYPSDAHDRLNKDEIEWLENTLEDRFGYRLCLYDRDVLPGDAASEAVLDCVGRSRAVVLVPGSHVPELGSGLLIAIHAALVEKQTRLVFVKTEQTEASGPGSLAEALQVLREAGQCVTWKGKKSSSTFWKQLRYNLPAPQPAHHMHC</sequence>
<keyword evidence="9" id="KW-0812">Transmembrane</keyword>
<dbReference type="SMART" id="SM00255">
    <property type="entry name" value="TIR"/>
    <property type="match status" value="1"/>
</dbReference>
<feature type="domain" description="Ig-like" evidence="11">
    <location>
        <begin position="270"/>
        <end position="380"/>
    </location>
</feature>
<dbReference type="InterPro" id="IPR013151">
    <property type="entry name" value="Immunoglobulin_dom"/>
</dbReference>
<name>A0A8S4ACX4_9TELE</name>
<dbReference type="SMART" id="SM00409">
    <property type="entry name" value="IG"/>
    <property type="match status" value="5"/>
</dbReference>
<keyword evidence="5" id="KW-0520">NAD</keyword>
<dbReference type="PANTHER" id="PTHR11890:SF6">
    <property type="entry name" value="INTERLEUKIN-18 RECEPTOR 1"/>
    <property type="match status" value="1"/>
</dbReference>
<dbReference type="OrthoDB" id="9940746at2759"/>
<keyword evidence="2" id="KW-0732">Signal</keyword>
<dbReference type="InterPro" id="IPR003599">
    <property type="entry name" value="Ig_sub"/>
</dbReference>
<evidence type="ECO:0000313" key="12">
    <source>
        <dbReference type="EMBL" id="CAG5858234.1"/>
    </source>
</evidence>